<evidence type="ECO:0000256" key="14">
    <source>
        <dbReference type="SAM" id="Phobius"/>
    </source>
</evidence>
<keyword evidence="3" id="KW-0813">Transport</keyword>
<evidence type="ECO:0000256" key="10">
    <source>
        <dbReference type="ARBA" id="ARBA00023136"/>
    </source>
</evidence>
<keyword evidence="4" id="KW-0633">Potassium transport</keyword>
<evidence type="ECO:0000313" key="15">
    <source>
        <dbReference type="EMBL" id="RZU72878.1"/>
    </source>
</evidence>
<evidence type="ECO:0000256" key="13">
    <source>
        <dbReference type="SAM" id="MobiDB-lite"/>
    </source>
</evidence>
<feature type="region of interest" description="Disordered" evidence="13">
    <location>
        <begin position="223"/>
        <end position="260"/>
    </location>
</feature>
<comment type="subcellular location">
    <subcellularLocation>
        <location evidence="1">Membrane</location>
        <topology evidence="1">Multi-pass membrane protein</topology>
    </subcellularLocation>
</comment>
<comment type="similarity">
    <text evidence="2">Belongs to the TMEM175 family.</text>
</comment>
<keyword evidence="9" id="KW-0406">Ion transport</keyword>
<dbReference type="Pfam" id="PF06736">
    <property type="entry name" value="TMEM175"/>
    <property type="match status" value="1"/>
</dbReference>
<evidence type="ECO:0000256" key="12">
    <source>
        <dbReference type="ARBA" id="ARBA00034430"/>
    </source>
</evidence>
<proteinExistence type="inferred from homology"/>
<dbReference type="PANTHER" id="PTHR31462">
    <property type="entry name" value="ENDOSOMAL/LYSOSOMAL POTASSIUM CHANNEL TMEM175"/>
    <property type="match status" value="1"/>
</dbReference>
<keyword evidence="11" id="KW-0407">Ion channel</keyword>
<evidence type="ECO:0000256" key="6">
    <source>
        <dbReference type="ARBA" id="ARBA00022826"/>
    </source>
</evidence>
<organism evidence="15 16">
    <name type="scientific">Micromonospora kangleipakensis</name>
    <dbReference type="NCBI Taxonomy" id="1077942"/>
    <lineage>
        <taxon>Bacteria</taxon>
        <taxon>Bacillati</taxon>
        <taxon>Actinomycetota</taxon>
        <taxon>Actinomycetes</taxon>
        <taxon>Micromonosporales</taxon>
        <taxon>Micromonosporaceae</taxon>
        <taxon>Micromonospora</taxon>
    </lineage>
</organism>
<evidence type="ECO:0000256" key="7">
    <source>
        <dbReference type="ARBA" id="ARBA00022958"/>
    </source>
</evidence>
<accession>A0A4Q8B6A3</accession>
<feature type="compositionally biased region" description="Basic and acidic residues" evidence="13">
    <location>
        <begin position="248"/>
        <end position="260"/>
    </location>
</feature>
<keyword evidence="6" id="KW-0631">Potassium channel</keyword>
<feature type="transmembrane region" description="Helical" evidence="14">
    <location>
        <begin position="183"/>
        <end position="212"/>
    </location>
</feature>
<evidence type="ECO:0000256" key="3">
    <source>
        <dbReference type="ARBA" id="ARBA00022448"/>
    </source>
</evidence>
<dbReference type="AlphaFoldDB" id="A0A4Q8B6A3"/>
<gene>
    <name evidence="15" type="ORF">EV384_1266</name>
</gene>
<dbReference type="InterPro" id="IPR010617">
    <property type="entry name" value="TMEM175-like"/>
</dbReference>
<evidence type="ECO:0000256" key="2">
    <source>
        <dbReference type="ARBA" id="ARBA00006920"/>
    </source>
</evidence>
<name>A0A4Q8B6A3_9ACTN</name>
<comment type="caution">
    <text evidence="15">The sequence shown here is derived from an EMBL/GenBank/DDBJ whole genome shotgun (WGS) entry which is preliminary data.</text>
</comment>
<evidence type="ECO:0000256" key="4">
    <source>
        <dbReference type="ARBA" id="ARBA00022538"/>
    </source>
</evidence>
<evidence type="ECO:0000256" key="1">
    <source>
        <dbReference type="ARBA" id="ARBA00004141"/>
    </source>
</evidence>
<evidence type="ECO:0000256" key="11">
    <source>
        <dbReference type="ARBA" id="ARBA00023303"/>
    </source>
</evidence>
<keyword evidence="16" id="KW-1185">Reference proteome</keyword>
<keyword evidence="5 14" id="KW-0812">Transmembrane</keyword>
<dbReference type="GO" id="GO:0005267">
    <property type="term" value="F:potassium channel activity"/>
    <property type="evidence" value="ECO:0007669"/>
    <property type="project" value="UniProtKB-KW"/>
</dbReference>
<protein>
    <submittedName>
        <fullName evidence="15">Putative membrane protein</fullName>
    </submittedName>
</protein>
<feature type="transmembrane region" description="Helical" evidence="14">
    <location>
        <begin position="98"/>
        <end position="122"/>
    </location>
</feature>
<keyword evidence="8 14" id="KW-1133">Transmembrane helix</keyword>
<feature type="transmembrane region" description="Helical" evidence="14">
    <location>
        <begin position="58"/>
        <end position="78"/>
    </location>
</feature>
<feature type="transmembrane region" description="Helical" evidence="14">
    <location>
        <begin position="134"/>
        <end position="155"/>
    </location>
</feature>
<dbReference type="EMBL" id="SHLD01000001">
    <property type="protein sequence ID" value="RZU72878.1"/>
    <property type="molecule type" value="Genomic_DNA"/>
</dbReference>
<dbReference type="GO" id="GO:0015252">
    <property type="term" value="F:proton channel activity"/>
    <property type="evidence" value="ECO:0007669"/>
    <property type="project" value="InterPro"/>
</dbReference>
<feature type="compositionally biased region" description="Basic and acidic residues" evidence="13">
    <location>
        <begin position="226"/>
        <end position="237"/>
    </location>
</feature>
<dbReference type="Proteomes" id="UP000294114">
    <property type="component" value="Unassembled WGS sequence"/>
</dbReference>
<evidence type="ECO:0000256" key="8">
    <source>
        <dbReference type="ARBA" id="ARBA00022989"/>
    </source>
</evidence>
<evidence type="ECO:0000256" key="5">
    <source>
        <dbReference type="ARBA" id="ARBA00022692"/>
    </source>
</evidence>
<reference evidence="15 16" key="1">
    <citation type="submission" date="2019-02" db="EMBL/GenBank/DDBJ databases">
        <title>Sequencing the genomes of 1000 actinobacteria strains.</title>
        <authorList>
            <person name="Klenk H.-P."/>
        </authorList>
    </citation>
    <scope>NUCLEOTIDE SEQUENCE [LARGE SCALE GENOMIC DNA]</scope>
    <source>
        <strain evidence="15 16">DSM 45612</strain>
    </source>
</reference>
<comment type="catalytic activity">
    <reaction evidence="12">
        <text>K(+)(in) = K(+)(out)</text>
        <dbReference type="Rhea" id="RHEA:29463"/>
        <dbReference type="ChEBI" id="CHEBI:29103"/>
    </reaction>
</comment>
<dbReference type="PANTHER" id="PTHR31462:SF5">
    <property type="entry name" value="ENDOSOMAL_LYSOSOMAL PROTON CHANNEL TMEM175"/>
    <property type="match status" value="1"/>
</dbReference>
<evidence type="ECO:0000256" key="9">
    <source>
        <dbReference type="ARBA" id="ARBA00023065"/>
    </source>
</evidence>
<keyword evidence="10 14" id="KW-0472">Membrane</keyword>
<evidence type="ECO:0000313" key="16">
    <source>
        <dbReference type="Proteomes" id="UP000294114"/>
    </source>
</evidence>
<sequence>MSQSGAVAETARGVARSTTFGAERNPARLVAFSDAVFAISITLLVLEISPPEDTRHLAHGLATLWPSYLAYALTFLLIGQVWANHHVMFDHLRGTDWVVLLLNTLLLMNIAFLPFAASVLAAAFRDGHGQRTAVVFYGFALGLAASLLNAIWGYASRGRRLLSTTVDPAAARAIGRRFRLAPLWIAAGILLGALLPVLGVAVITALIPFYWLPIPGEIARAKRRRGGDGQERPRDACGRGLVSVAARRSQEDHHPTRPDQ</sequence>
<keyword evidence="7" id="KW-0630">Potassium</keyword>
<feature type="transmembrane region" description="Helical" evidence="14">
    <location>
        <begin position="27"/>
        <end position="46"/>
    </location>
</feature>
<dbReference type="GO" id="GO:0016020">
    <property type="term" value="C:membrane"/>
    <property type="evidence" value="ECO:0007669"/>
    <property type="project" value="UniProtKB-SubCell"/>
</dbReference>